<dbReference type="InterPro" id="IPR036259">
    <property type="entry name" value="MFS_trans_sf"/>
</dbReference>
<evidence type="ECO:0000256" key="3">
    <source>
        <dbReference type="ARBA" id="ARBA00023136"/>
    </source>
</evidence>
<evidence type="ECO:0000313" key="6">
    <source>
        <dbReference type="EMBL" id="MBB5350234.1"/>
    </source>
</evidence>
<feature type="transmembrane region" description="Helical" evidence="4">
    <location>
        <begin position="288"/>
        <end position="312"/>
    </location>
</feature>
<sequence length="400" mass="42144">MDFENSSPHRSSPLLTPALTRLLAATAGVTVANNYYNQPLLPKMAESFAVDPTAASWVAVATQLGYACGLALVVPLGDCVNRKTLLVTTAMAAVFTLLLLATSQGLGMAIGMSFLLGAGCVTPQVAVPYGAGLAAPEKRGRTVGIIMGGLLVGILGARIFSGFFGEWLGWRSVFLIGAGFTLTLAFVLGRLPSAPVAQPVPYREALGSLLPLLRREPLLQRHCLLGALSFGAFSIFWTTLAFYLKARPEHFGGQVVGLFGCIAVAGVATAPIAGRLSDRFSPKVVNRLALTSMVLSFGMMALSHLSLIWLGIGTFFMDAGAQGNHISNQTRIYTLPGELRSRVTSIYMISYFLGGTLGSMLGAQAWKHFGWSGVTASGALLAILGLAVLGLYPVPKRPPI</sequence>
<feature type="transmembrane region" description="Helical" evidence="4">
    <location>
        <begin position="256"/>
        <end position="276"/>
    </location>
</feature>
<proteinExistence type="predicted"/>
<dbReference type="CDD" id="cd17324">
    <property type="entry name" value="MFS_NepI_like"/>
    <property type="match status" value="1"/>
</dbReference>
<dbReference type="InterPro" id="IPR011701">
    <property type="entry name" value="MFS"/>
</dbReference>
<keyword evidence="7" id="KW-1185">Reference proteome</keyword>
<comment type="caution">
    <text evidence="6">The sequence shown here is derived from an EMBL/GenBank/DDBJ whole genome shotgun (WGS) entry which is preliminary data.</text>
</comment>
<protein>
    <submittedName>
        <fullName evidence="6">Putative MFS family arabinose efflux permease</fullName>
    </submittedName>
</protein>
<evidence type="ECO:0000256" key="1">
    <source>
        <dbReference type="ARBA" id="ARBA00022692"/>
    </source>
</evidence>
<dbReference type="SUPFAM" id="SSF103473">
    <property type="entry name" value="MFS general substrate transporter"/>
    <property type="match status" value="1"/>
</dbReference>
<dbReference type="EMBL" id="JACHFD010000002">
    <property type="protein sequence ID" value="MBB5350234.1"/>
    <property type="molecule type" value="Genomic_DNA"/>
</dbReference>
<accession>A0A840V3K1</accession>
<organism evidence="6 7">
    <name type="scientific">Haloferula luteola</name>
    <dbReference type="NCBI Taxonomy" id="595692"/>
    <lineage>
        <taxon>Bacteria</taxon>
        <taxon>Pseudomonadati</taxon>
        <taxon>Verrucomicrobiota</taxon>
        <taxon>Verrucomicrobiia</taxon>
        <taxon>Verrucomicrobiales</taxon>
        <taxon>Verrucomicrobiaceae</taxon>
        <taxon>Haloferula</taxon>
    </lineage>
</organism>
<feature type="transmembrane region" description="Helical" evidence="4">
    <location>
        <begin position="370"/>
        <end position="392"/>
    </location>
</feature>
<dbReference type="PANTHER" id="PTHR42910:SF1">
    <property type="entry name" value="MAJOR FACILITATOR SUPERFAMILY (MFS) PROFILE DOMAIN-CONTAINING PROTEIN"/>
    <property type="match status" value="1"/>
</dbReference>
<name>A0A840V3K1_9BACT</name>
<dbReference type="PROSITE" id="PS50850">
    <property type="entry name" value="MFS"/>
    <property type="match status" value="1"/>
</dbReference>
<dbReference type="AlphaFoldDB" id="A0A840V3K1"/>
<feature type="domain" description="Major facilitator superfamily (MFS) profile" evidence="5">
    <location>
        <begin position="13"/>
        <end position="397"/>
    </location>
</feature>
<dbReference type="GO" id="GO:0022857">
    <property type="term" value="F:transmembrane transporter activity"/>
    <property type="evidence" value="ECO:0007669"/>
    <property type="project" value="InterPro"/>
</dbReference>
<dbReference type="Pfam" id="PF07690">
    <property type="entry name" value="MFS_1"/>
    <property type="match status" value="1"/>
</dbReference>
<dbReference type="Proteomes" id="UP000557717">
    <property type="component" value="Unassembled WGS sequence"/>
</dbReference>
<evidence type="ECO:0000256" key="2">
    <source>
        <dbReference type="ARBA" id="ARBA00022989"/>
    </source>
</evidence>
<dbReference type="Gene3D" id="1.20.1250.20">
    <property type="entry name" value="MFS general substrate transporter like domains"/>
    <property type="match status" value="1"/>
</dbReference>
<evidence type="ECO:0000259" key="5">
    <source>
        <dbReference type="PROSITE" id="PS50850"/>
    </source>
</evidence>
<keyword evidence="1 4" id="KW-0812">Transmembrane</keyword>
<feature type="transmembrane region" description="Helical" evidence="4">
    <location>
        <begin position="143"/>
        <end position="164"/>
    </location>
</feature>
<feature type="transmembrane region" description="Helical" evidence="4">
    <location>
        <begin position="170"/>
        <end position="189"/>
    </location>
</feature>
<dbReference type="PANTHER" id="PTHR42910">
    <property type="entry name" value="TRANSPORTER SCO4007-RELATED"/>
    <property type="match status" value="1"/>
</dbReference>
<feature type="transmembrane region" description="Helical" evidence="4">
    <location>
        <begin position="223"/>
        <end position="244"/>
    </location>
</feature>
<keyword evidence="3 4" id="KW-0472">Membrane</keyword>
<dbReference type="RefSeq" id="WP_184015389.1">
    <property type="nucleotide sequence ID" value="NZ_JACHFD010000002.1"/>
</dbReference>
<reference evidence="6 7" key="1">
    <citation type="submission" date="2020-08" db="EMBL/GenBank/DDBJ databases">
        <title>Genomic Encyclopedia of Type Strains, Phase IV (KMG-IV): sequencing the most valuable type-strain genomes for metagenomic binning, comparative biology and taxonomic classification.</title>
        <authorList>
            <person name="Goeker M."/>
        </authorList>
    </citation>
    <scope>NUCLEOTIDE SEQUENCE [LARGE SCALE GENOMIC DNA]</scope>
    <source>
        <strain evidence="6 7">YC6886</strain>
    </source>
</reference>
<keyword evidence="2 4" id="KW-1133">Transmembrane helix</keyword>
<feature type="transmembrane region" description="Helical" evidence="4">
    <location>
        <begin position="345"/>
        <end position="363"/>
    </location>
</feature>
<feature type="transmembrane region" description="Helical" evidence="4">
    <location>
        <begin position="108"/>
        <end position="131"/>
    </location>
</feature>
<gene>
    <name evidence="6" type="ORF">HNR46_000458</name>
</gene>
<dbReference type="InterPro" id="IPR020846">
    <property type="entry name" value="MFS_dom"/>
</dbReference>
<feature type="transmembrane region" description="Helical" evidence="4">
    <location>
        <begin position="56"/>
        <end position="77"/>
    </location>
</feature>
<evidence type="ECO:0000313" key="7">
    <source>
        <dbReference type="Proteomes" id="UP000557717"/>
    </source>
</evidence>
<evidence type="ECO:0000256" key="4">
    <source>
        <dbReference type="SAM" id="Phobius"/>
    </source>
</evidence>
<feature type="transmembrane region" description="Helical" evidence="4">
    <location>
        <begin position="84"/>
        <end position="102"/>
    </location>
</feature>